<comment type="caution">
    <text evidence="2">The sequence shown here is derived from an EMBL/GenBank/DDBJ whole genome shotgun (WGS) entry which is preliminary data.</text>
</comment>
<accession>A0AAV5LPT0</accession>
<name>A0AAV5LPT0_9ROSI</name>
<keyword evidence="3" id="KW-1185">Reference proteome</keyword>
<sequence length="128" mass="13757">MDDSDIEAAAILLEMQAAAALNFQILPEARQPNAANAPPPNNLRAAVHGPPGVPDKWGARRRRSARPHQPNAANAPPNNLRAAVHGPPGVPDKWGARRRRSARPQHQSVASVECGARRARSARGRLQD</sequence>
<feature type="compositionally biased region" description="Basic residues" evidence="1">
    <location>
        <begin position="117"/>
        <end position="128"/>
    </location>
</feature>
<proteinExistence type="predicted"/>
<protein>
    <submittedName>
        <fullName evidence="2">Uncharacterized protein</fullName>
    </submittedName>
</protein>
<dbReference type="AlphaFoldDB" id="A0AAV5LPT0"/>
<feature type="region of interest" description="Disordered" evidence="1">
    <location>
        <begin position="31"/>
        <end position="128"/>
    </location>
</feature>
<evidence type="ECO:0000313" key="2">
    <source>
        <dbReference type="EMBL" id="GKV39505.1"/>
    </source>
</evidence>
<feature type="compositionally biased region" description="Low complexity" evidence="1">
    <location>
        <begin position="67"/>
        <end position="83"/>
    </location>
</feature>
<reference evidence="2 3" key="1">
    <citation type="journal article" date="2021" name="Commun. Biol.">
        <title>The genome of Shorea leprosula (Dipterocarpaceae) highlights the ecological relevance of drought in aseasonal tropical rainforests.</title>
        <authorList>
            <person name="Ng K.K.S."/>
            <person name="Kobayashi M.J."/>
            <person name="Fawcett J.A."/>
            <person name="Hatakeyama M."/>
            <person name="Paape T."/>
            <person name="Ng C.H."/>
            <person name="Ang C.C."/>
            <person name="Tnah L.H."/>
            <person name="Lee C.T."/>
            <person name="Nishiyama T."/>
            <person name="Sese J."/>
            <person name="O'Brien M.J."/>
            <person name="Copetti D."/>
            <person name="Mohd Noor M.I."/>
            <person name="Ong R.C."/>
            <person name="Putra M."/>
            <person name="Sireger I.Z."/>
            <person name="Indrioko S."/>
            <person name="Kosugi Y."/>
            <person name="Izuno A."/>
            <person name="Isagi Y."/>
            <person name="Lee S.L."/>
            <person name="Shimizu K.K."/>
        </authorList>
    </citation>
    <scope>NUCLEOTIDE SEQUENCE [LARGE SCALE GENOMIC DNA]</scope>
    <source>
        <strain evidence="2">214</strain>
    </source>
</reference>
<gene>
    <name evidence="2" type="ORF">SLEP1_g47263</name>
</gene>
<organism evidence="2 3">
    <name type="scientific">Rubroshorea leprosula</name>
    <dbReference type="NCBI Taxonomy" id="152421"/>
    <lineage>
        <taxon>Eukaryota</taxon>
        <taxon>Viridiplantae</taxon>
        <taxon>Streptophyta</taxon>
        <taxon>Embryophyta</taxon>
        <taxon>Tracheophyta</taxon>
        <taxon>Spermatophyta</taxon>
        <taxon>Magnoliopsida</taxon>
        <taxon>eudicotyledons</taxon>
        <taxon>Gunneridae</taxon>
        <taxon>Pentapetalae</taxon>
        <taxon>rosids</taxon>
        <taxon>malvids</taxon>
        <taxon>Malvales</taxon>
        <taxon>Dipterocarpaceae</taxon>
        <taxon>Rubroshorea</taxon>
    </lineage>
</organism>
<evidence type="ECO:0000313" key="3">
    <source>
        <dbReference type="Proteomes" id="UP001054252"/>
    </source>
</evidence>
<dbReference type="EMBL" id="BPVZ01000135">
    <property type="protein sequence ID" value="GKV39505.1"/>
    <property type="molecule type" value="Genomic_DNA"/>
</dbReference>
<evidence type="ECO:0000256" key="1">
    <source>
        <dbReference type="SAM" id="MobiDB-lite"/>
    </source>
</evidence>
<dbReference type="Proteomes" id="UP001054252">
    <property type="component" value="Unassembled WGS sequence"/>
</dbReference>